<proteinExistence type="predicted"/>
<accession>A0A813D784</accession>
<dbReference type="Proteomes" id="UP000654075">
    <property type="component" value="Unassembled WGS sequence"/>
</dbReference>
<dbReference type="EMBL" id="CAJNNV010031698">
    <property type="protein sequence ID" value="CAE8637432.1"/>
    <property type="molecule type" value="Genomic_DNA"/>
</dbReference>
<evidence type="ECO:0000313" key="3">
    <source>
        <dbReference type="EMBL" id="CAE8637432.1"/>
    </source>
</evidence>
<feature type="region of interest" description="Disordered" evidence="1">
    <location>
        <begin position="36"/>
        <end position="77"/>
    </location>
</feature>
<gene>
    <name evidence="2" type="ORF">PGLA1383_LOCUS2380</name>
    <name evidence="3" type="ORF">PGLA1383_LOCUS52794</name>
</gene>
<dbReference type="AlphaFoldDB" id="A0A813D784"/>
<evidence type="ECO:0000313" key="4">
    <source>
        <dbReference type="Proteomes" id="UP000654075"/>
    </source>
</evidence>
<evidence type="ECO:0000313" key="2">
    <source>
        <dbReference type="EMBL" id="CAE8583410.1"/>
    </source>
</evidence>
<keyword evidence="4" id="KW-1185">Reference proteome</keyword>
<feature type="compositionally biased region" description="Basic and acidic residues" evidence="1">
    <location>
        <begin position="36"/>
        <end position="56"/>
    </location>
</feature>
<protein>
    <submittedName>
        <fullName evidence="2">Uncharacterized protein</fullName>
    </submittedName>
</protein>
<organism evidence="2 4">
    <name type="scientific">Polarella glacialis</name>
    <name type="common">Dinoflagellate</name>
    <dbReference type="NCBI Taxonomy" id="89957"/>
    <lineage>
        <taxon>Eukaryota</taxon>
        <taxon>Sar</taxon>
        <taxon>Alveolata</taxon>
        <taxon>Dinophyceae</taxon>
        <taxon>Suessiales</taxon>
        <taxon>Suessiaceae</taxon>
        <taxon>Polarella</taxon>
    </lineage>
</organism>
<dbReference type="EMBL" id="CAJNNV010000722">
    <property type="protein sequence ID" value="CAE8583410.1"/>
    <property type="molecule type" value="Genomic_DNA"/>
</dbReference>
<comment type="caution">
    <text evidence="2">The sequence shown here is derived from an EMBL/GenBank/DDBJ whole genome shotgun (WGS) entry which is preliminary data.</text>
</comment>
<sequence length="77" mass="8875">MSGVQGGLGEHKRDILKLREEVNGLTVKSASHEVDIQKNSDAVRKMEKQRNMDEQNWKAQNSNSNNNQQQQQQQQQQ</sequence>
<reference evidence="2" key="1">
    <citation type="submission" date="2021-02" db="EMBL/GenBank/DDBJ databases">
        <authorList>
            <person name="Dougan E. K."/>
            <person name="Rhodes N."/>
            <person name="Thang M."/>
            <person name="Chan C."/>
        </authorList>
    </citation>
    <scope>NUCLEOTIDE SEQUENCE</scope>
</reference>
<evidence type="ECO:0000256" key="1">
    <source>
        <dbReference type="SAM" id="MobiDB-lite"/>
    </source>
</evidence>
<feature type="compositionally biased region" description="Low complexity" evidence="1">
    <location>
        <begin position="60"/>
        <end position="77"/>
    </location>
</feature>
<name>A0A813D784_POLGL</name>